<dbReference type="PANTHER" id="PTHR43179">
    <property type="entry name" value="RHAMNOSYLTRANSFERASE WBBL"/>
    <property type="match status" value="1"/>
</dbReference>
<protein>
    <recommendedName>
        <fullName evidence="1">Glycosyltransferase 2-like domain-containing protein</fullName>
    </recommendedName>
</protein>
<organism evidence="2 3">
    <name type="scientific">Candidatus Magasanikbacteria bacterium RIFCSPHIGHO2_02_FULL_50_9b</name>
    <dbReference type="NCBI Taxonomy" id="1798682"/>
    <lineage>
        <taxon>Bacteria</taxon>
        <taxon>Candidatus Magasanikiibacteriota</taxon>
    </lineage>
</organism>
<proteinExistence type="predicted"/>
<dbReference type="STRING" id="1798682.A3C15_01345"/>
<dbReference type="SUPFAM" id="SSF53448">
    <property type="entry name" value="Nucleotide-diphospho-sugar transferases"/>
    <property type="match status" value="1"/>
</dbReference>
<dbReference type="Proteomes" id="UP000176532">
    <property type="component" value="Unassembled WGS sequence"/>
</dbReference>
<evidence type="ECO:0000313" key="2">
    <source>
        <dbReference type="EMBL" id="OGH67617.1"/>
    </source>
</evidence>
<dbReference type="EMBL" id="MFQD01000039">
    <property type="protein sequence ID" value="OGH67617.1"/>
    <property type="molecule type" value="Genomic_DNA"/>
</dbReference>
<feature type="domain" description="Glycosyltransferase 2-like" evidence="1">
    <location>
        <begin position="9"/>
        <end position="123"/>
    </location>
</feature>
<gene>
    <name evidence="2" type="ORF">A3C15_01345</name>
</gene>
<name>A0A1F6M7I6_9BACT</name>
<dbReference type="InterPro" id="IPR001173">
    <property type="entry name" value="Glyco_trans_2-like"/>
</dbReference>
<dbReference type="Gene3D" id="3.90.550.10">
    <property type="entry name" value="Spore Coat Polysaccharide Biosynthesis Protein SpsA, Chain A"/>
    <property type="match status" value="1"/>
</dbReference>
<reference evidence="2 3" key="1">
    <citation type="journal article" date="2016" name="Nat. Commun.">
        <title>Thousands of microbial genomes shed light on interconnected biogeochemical processes in an aquifer system.</title>
        <authorList>
            <person name="Anantharaman K."/>
            <person name="Brown C.T."/>
            <person name="Hug L.A."/>
            <person name="Sharon I."/>
            <person name="Castelle C.J."/>
            <person name="Probst A.J."/>
            <person name="Thomas B.C."/>
            <person name="Singh A."/>
            <person name="Wilkins M.J."/>
            <person name="Karaoz U."/>
            <person name="Brodie E.L."/>
            <person name="Williams K.H."/>
            <person name="Hubbard S.S."/>
            <person name="Banfield J.F."/>
        </authorList>
    </citation>
    <scope>NUCLEOTIDE SEQUENCE [LARGE SCALE GENOMIC DNA]</scope>
</reference>
<dbReference type="InterPro" id="IPR029044">
    <property type="entry name" value="Nucleotide-diphossugar_trans"/>
</dbReference>
<evidence type="ECO:0000313" key="3">
    <source>
        <dbReference type="Proteomes" id="UP000176532"/>
    </source>
</evidence>
<dbReference type="AlphaFoldDB" id="A0A1F6M7I6"/>
<dbReference type="Pfam" id="PF00535">
    <property type="entry name" value="Glycos_transf_2"/>
    <property type="match status" value="1"/>
</dbReference>
<accession>A0A1F6M7I6</accession>
<comment type="caution">
    <text evidence="2">The sequence shown here is derived from an EMBL/GenBank/DDBJ whole genome shotgun (WGS) entry which is preliminary data.</text>
</comment>
<dbReference type="CDD" id="cd04186">
    <property type="entry name" value="GT_2_like_c"/>
    <property type="match status" value="1"/>
</dbReference>
<dbReference type="PANTHER" id="PTHR43179:SF11">
    <property type="entry name" value="GLYCOSYL TRANSFERASE"/>
    <property type="match status" value="1"/>
</dbReference>
<evidence type="ECO:0000259" key="1">
    <source>
        <dbReference type="Pfam" id="PF00535"/>
    </source>
</evidence>
<sequence length="338" mass="39186">MIPVIIQLVTWNGEKYIPHLFQSLRAQSFTDWELLIIDNGSSDRTVHLIKQELATMKQPYTLIEKEKNIGFAPGHNELFRSSIARAHYILLLNQDMCLNEHFIDKLFYFFEAHPDAGSISGRLMKWAFPEKTNIIDSLGLQAFKNHRVVDMNGAEVWRNIDDDVEAIEVFGVSGALPMYRATALRDVIFNDEVFDEDFFSYKEDVDLAWRLREAGWFSFSVLDAVTYHDRSASGPTNLSDTAAAENRAKKSALANYYSYRNHLMMLIKNYRGEGGIRALSATVWYESKKAGYLLLFATRTFVSCWRDVLRLLPTMLRKRGYIERHLRVTRRELDAWFV</sequence>